<proteinExistence type="predicted"/>
<name>A0ACC1JVZ6_9FUNG</name>
<evidence type="ECO:0000313" key="2">
    <source>
        <dbReference type="Proteomes" id="UP001140234"/>
    </source>
</evidence>
<dbReference type="EMBL" id="JANBUJ010001176">
    <property type="protein sequence ID" value="KAJ2768436.1"/>
    <property type="molecule type" value="Genomic_DNA"/>
</dbReference>
<accession>A0ACC1JVZ6</accession>
<evidence type="ECO:0000313" key="1">
    <source>
        <dbReference type="EMBL" id="KAJ2768436.1"/>
    </source>
</evidence>
<protein>
    <submittedName>
        <fullName evidence="1">Uncharacterized protein</fullName>
    </submittedName>
</protein>
<gene>
    <name evidence="1" type="ORF">IWQ57_003535</name>
</gene>
<keyword evidence="2" id="KW-1185">Reference proteome</keyword>
<sequence length="751" mass="78212">DARIGALEAQVEELRRQQRRDTSDVRGWATSPRVPAGAARMRPAVERFSAAGSPLPSLAPGRQPRAMDSPTLLLAPLAGARGMGLPPHVQLRRSPPELALAASARRRANSSQVGMFGIARGSSNPSQVSVAQSQPEFSRPPPVADDGRPGSMLRRLSGWVVRARDSRGPHQPKRGRNPPPAAASPPQQPEGGDDDICDWTFLDGTLSPGFLRYSSYSTFGGGGAAGSTSTLPRSVGAPPAIPLPPVPAPPAPVAALAEEAEDDFAFDGAADIEREQALVDARAAAGGAGLLERYDSIVERVDALQLIANTVENSRDGFSESTLRRVSSELGVLRDGRMRRLAEARTQLSGLSPPVPRARPRMASPLIRPQTSCDMYRASNEPPGIATAAGAGSQSPVVTRKKSATFASDFDEPTRLAEPQPSPTLSTRSGSLDRLAGGLLADSLERLDIGSAGRLQQRRASDSSDSSASHQPRAPPVMLNAGYSSLSVDAVRPLPPQPARAAAVEADEPPPATEQLTPQASRRGGILKAGRSRREAPARLPAGDPGGAVDFHTPQGPRRLAECEAGAMPLLAGRVSTSAVARRTLDAVSPAGGRQARSARSLRKCVRFPEEQRLLETIRLIDPQAARSIESRAATAMSPRWQPPPPPPAFVLPAATASADDLSSADLGSAPISPAACDSASSLDDSGSSSRRSEDAVCCATELHTNARGQAVGPNVGSAHSSPTMAAQALGAANCSPSPPLAGIDGDHTHP</sequence>
<reference evidence="1" key="1">
    <citation type="submission" date="2022-07" db="EMBL/GenBank/DDBJ databases">
        <title>Phylogenomic reconstructions and comparative analyses of Kickxellomycotina fungi.</title>
        <authorList>
            <person name="Reynolds N.K."/>
            <person name="Stajich J.E."/>
            <person name="Barry K."/>
            <person name="Grigoriev I.V."/>
            <person name="Crous P."/>
            <person name="Smith M.E."/>
        </authorList>
    </citation>
    <scope>NUCLEOTIDE SEQUENCE</scope>
    <source>
        <strain evidence="1">CBS 109366</strain>
    </source>
</reference>
<organism evidence="1 2">
    <name type="scientific">Coemansia nantahalensis</name>
    <dbReference type="NCBI Taxonomy" id="2789366"/>
    <lineage>
        <taxon>Eukaryota</taxon>
        <taxon>Fungi</taxon>
        <taxon>Fungi incertae sedis</taxon>
        <taxon>Zoopagomycota</taxon>
        <taxon>Kickxellomycotina</taxon>
        <taxon>Kickxellomycetes</taxon>
        <taxon>Kickxellales</taxon>
        <taxon>Kickxellaceae</taxon>
        <taxon>Coemansia</taxon>
    </lineage>
</organism>
<dbReference type="Proteomes" id="UP001140234">
    <property type="component" value="Unassembled WGS sequence"/>
</dbReference>
<comment type="caution">
    <text evidence="1">The sequence shown here is derived from an EMBL/GenBank/DDBJ whole genome shotgun (WGS) entry which is preliminary data.</text>
</comment>
<feature type="non-terminal residue" evidence="1">
    <location>
        <position position="1"/>
    </location>
</feature>